<dbReference type="PANTHER" id="PTHR39335:SF1">
    <property type="entry name" value="BLL4220 PROTEIN"/>
    <property type="match status" value="1"/>
</dbReference>
<dbReference type="EMBL" id="PVTF01000010">
    <property type="protein sequence ID" value="PRY37328.1"/>
    <property type="molecule type" value="Genomic_DNA"/>
</dbReference>
<gene>
    <name evidence="3" type="ORF">CLV43_110139</name>
</gene>
<evidence type="ECO:0000256" key="2">
    <source>
        <dbReference type="SAM" id="SignalP"/>
    </source>
</evidence>
<dbReference type="PROSITE" id="PS51257">
    <property type="entry name" value="PROKAR_LIPOPROTEIN"/>
    <property type="match status" value="1"/>
</dbReference>
<accession>A0A2T0SV96</accession>
<organism evidence="3 4">
    <name type="scientific">Umezawaea tangerina</name>
    <dbReference type="NCBI Taxonomy" id="84725"/>
    <lineage>
        <taxon>Bacteria</taxon>
        <taxon>Bacillati</taxon>
        <taxon>Actinomycetota</taxon>
        <taxon>Actinomycetes</taxon>
        <taxon>Pseudonocardiales</taxon>
        <taxon>Pseudonocardiaceae</taxon>
        <taxon>Umezawaea</taxon>
    </lineage>
</organism>
<feature type="chain" id="PRO_5015406778" evidence="2">
    <location>
        <begin position="30"/>
        <end position="201"/>
    </location>
</feature>
<keyword evidence="3" id="KW-0449">Lipoprotein</keyword>
<evidence type="ECO:0000256" key="1">
    <source>
        <dbReference type="SAM" id="MobiDB-lite"/>
    </source>
</evidence>
<dbReference type="Pfam" id="PF03640">
    <property type="entry name" value="Lipoprotein_15"/>
    <property type="match status" value="2"/>
</dbReference>
<evidence type="ECO:0000313" key="3">
    <source>
        <dbReference type="EMBL" id="PRY37328.1"/>
    </source>
</evidence>
<keyword evidence="2" id="KW-0732">Signal</keyword>
<dbReference type="RefSeq" id="WP_106191636.1">
    <property type="nucleotide sequence ID" value="NZ_PVTF01000010.1"/>
</dbReference>
<keyword evidence="4" id="KW-1185">Reference proteome</keyword>
<dbReference type="OrthoDB" id="597632at2"/>
<feature type="region of interest" description="Disordered" evidence="1">
    <location>
        <begin position="179"/>
        <end position="201"/>
    </location>
</feature>
<feature type="compositionally biased region" description="Low complexity" evidence="1">
    <location>
        <begin position="187"/>
        <end position="201"/>
    </location>
</feature>
<evidence type="ECO:0000313" key="4">
    <source>
        <dbReference type="Proteomes" id="UP000239494"/>
    </source>
</evidence>
<protein>
    <submittedName>
        <fullName evidence="3">Putative lipoprotein with Yx(FWY)xxD motif</fullName>
    </submittedName>
</protein>
<dbReference type="InterPro" id="IPR005297">
    <property type="entry name" value="Lipoprotein_repeat"/>
</dbReference>
<reference evidence="3 4" key="1">
    <citation type="submission" date="2018-03" db="EMBL/GenBank/DDBJ databases">
        <title>Genomic Encyclopedia of Archaeal and Bacterial Type Strains, Phase II (KMG-II): from individual species to whole genera.</title>
        <authorList>
            <person name="Goeker M."/>
        </authorList>
    </citation>
    <scope>NUCLEOTIDE SEQUENCE [LARGE SCALE GENOMIC DNA]</scope>
    <source>
        <strain evidence="3 4">DSM 44720</strain>
    </source>
</reference>
<dbReference type="PANTHER" id="PTHR39335">
    <property type="entry name" value="BLL4220 PROTEIN"/>
    <property type="match status" value="1"/>
</dbReference>
<sequence>MRSRHVRRPLLLVPAAAALVLASACAVPAATGGPSTDPGYDAAPNGNAAGTAGGTGESPKKGSAGGETTLQLSATESKDVGWFVADRDGYALYRYDKDTAKPPKSACEGDCAKTWTPVPTSSHTMVSGVDPTIVGEVVRADGTKQATLAGWPLYRFTGDKAPSRTNGQGKGGTWWVVTPEGGKAQSATGAATTPTTGAEGY</sequence>
<dbReference type="GO" id="GO:0043448">
    <property type="term" value="P:alkane catabolic process"/>
    <property type="evidence" value="ECO:0007669"/>
    <property type="project" value="TreeGrafter"/>
</dbReference>
<dbReference type="Proteomes" id="UP000239494">
    <property type="component" value="Unassembled WGS sequence"/>
</dbReference>
<name>A0A2T0SV96_9PSEU</name>
<feature type="signal peptide" evidence="2">
    <location>
        <begin position="1"/>
        <end position="29"/>
    </location>
</feature>
<dbReference type="AlphaFoldDB" id="A0A2T0SV96"/>
<feature type="region of interest" description="Disordered" evidence="1">
    <location>
        <begin position="31"/>
        <end position="67"/>
    </location>
</feature>
<comment type="caution">
    <text evidence="3">The sequence shown here is derived from an EMBL/GenBank/DDBJ whole genome shotgun (WGS) entry which is preliminary data.</text>
</comment>
<proteinExistence type="predicted"/>